<sequence length="171" mass="18880">MAELKIKLERDKECGLVLSQVDIHNKIENLKDCFWNVEMWGRKHHWTSRGRGRGSGRGSGRSSTTGNNISNIPRWLGSMMWGTVTVVERDRCSDLVVGIWLQGVGGYGNDIEDGMVTGGENVVVGRLSMGMANCGDCDREAAGTTGLPEFKGEHDLEIVDHRCRITFVTTP</sequence>
<dbReference type="AlphaFoldDB" id="A0AAE1R4B4"/>
<keyword evidence="3" id="KW-1185">Reference proteome</keyword>
<gene>
    <name evidence="2" type="ORF">RND71_035460</name>
</gene>
<comment type="caution">
    <text evidence="2">The sequence shown here is derived from an EMBL/GenBank/DDBJ whole genome shotgun (WGS) entry which is preliminary data.</text>
</comment>
<dbReference type="Proteomes" id="UP001291623">
    <property type="component" value="Unassembled WGS sequence"/>
</dbReference>
<protein>
    <submittedName>
        <fullName evidence="2">Uncharacterized protein</fullName>
    </submittedName>
</protein>
<accession>A0AAE1R4B4</accession>
<feature type="region of interest" description="Disordered" evidence="1">
    <location>
        <begin position="46"/>
        <end position="70"/>
    </location>
</feature>
<reference evidence="2" key="1">
    <citation type="submission" date="2023-12" db="EMBL/GenBank/DDBJ databases">
        <title>Genome assembly of Anisodus tanguticus.</title>
        <authorList>
            <person name="Wang Y.-J."/>
        </authorList>
    </citation>
    <scope>NUCLEOTIDE SEQUENCE</scope>
    <source>
        <strain evidence="2">KB-2021</strain>
        <tissue evidence="2">Leaf</tissue>
    </source>
</reference>
<evidence type="ECO:0000313" key="3">
    <source>
        <dbReference type="Proteomes" id="UP001291623"/>
    </source>
</evidence>
<organism evidence="2 3">
    <name type="scientific">Anisodus tanguticus</name>
    <dbReference type="NCBI Taxonomy" id="243964"/>
    <lineage>
        <taxon>Eukaryota</taxon>
        <taxon>Viridiplantae</taxon>
        <taxon>Streptophyta</taxon>
        <taxon>Embryophyta</taxon>
        <taxon>Tracheophyta</taxon>
        <taxon>Spermatophyta</taxon>
        <taxon>Magnoliopsida</taxon>
        <taxon>eudicotyledons</taxon>
        <taxon>Gunneridae</taxon>
        <taxon>Pentapetalae</taxon>
        <taxon>asterids</taxon>
        <taxon>lamiids</taxon>
        <taxon>Solanales</taxon>
        <taxon>Solanaceae</taxon>
        <taxon>Solanoideae</taxon>
        <taxon>Hyoscyameae</taxon>
        <taxon>Anisodus</taxon>
    </lineage>
</organism>
<evidence type="ECO:0000313" key="2">
    <source>
        <dbReference type="EMBL" id="KAK4345284.1"/>
    </source>
</evidence>
<evidence type="ECO:0000256" key="1">
    <source>
        <dbReference type="SAM" id="MobiDB-lite"/>
    </source>
</evidence>
<name>A0AAE1R4B4_9SOLA</name>
<proteinExistence type="predicted"/>
<dbReference type="EMBL" id="JAVYJV010000019">
    <property type="protein sequence ID" value="KAK4345284.1"/>
    <property type="molecule type" value="Genomic_DNA"/>
</dbReference>